<reference evidence="5 6" key="3">
    <citation type="journal article" date="2013" name="Genome Biol.">
        <title>Assembly of a phased diploid Candida albicans genome facilitates allele-specific measurements and provides a simple model for repeat and indel structure.</title>
        <authorList>
            <person name="Muzzey D."/>
            <person name="Schwartz K."/>
            <person name="Weissman J.S."/>
            <person name="Sherlock G."/>
        </authorList>
    </citation>
    <scope>NUCLEOTIDE SEQUENCE [LARGE SCALE GENOMIC DNA]</scope>
    <source>
        <strain evidence="6">SC5314 / ATCC MYA-2876</strain>
    </source>
</reference>
<dbReference type="Gene3D" id="1.10.287.110">
    <property type="entry name" value="DnaJ domain"/>
    <property type="match status" value="1"/>
</dbReference>
<dbReference type="PANTHER" id="PTHR44145:SF3">
    <property type="entry name" value="DNAJ HOMOLOG SUBFAMILY A MEMBER 3, MITOCHONDRIAL"/>
    <property type="match status" value="1"/>
</dbReference>
<dbReference type="RefSeq" id="XP_713035.2">
    <property type="nucleotide sequence ID" value="XM_707942.2"/>
</dbReference>
<reference evidence="5 6" key="2">
    <citation type="journal article" date="2007" name="Genome Biol.">
        <title>Assembly of the Candida albicans genome into sixteen supercontigs aligned on the eight chromosomes.</title>
        <authorList>
            <person name="van het Hoog M."/>
            <person name="Rast T.J."/>
            <person name="Martchenko M."/>
            <person name="Grindle S."/>
            <person name="Dignard D."/>
            <person name="Hogues H."/>
            <person name="Cuomo C."/>
            <person name="Berriman M."/>
            <person name="Scherer S."/>
            <person name="Magee B.B."/>
            <person name="Whiteway M."/>
            <person name="Chibana H."/>
            <person name="Nantel A."/>
            <person name="Magee P.T."/>
        </authorList>
    </citation>
    <scope>GENOME REANNOTATION</scope>
    <source>
        <strain evidence="6">SC5314 / ATCC MYA-2876</strain>
    </source>
</reference>
<evidence type="ECO:0000313" key="5">
    <source>
        <dbReference type="EMBL" id="AOW26775.1"/>
    </source>
</evidence>
<dbReference type="EMBL" id="CP017623">
    <property type="protein sequence ID" value="AOW26775.1"/>
    <property type="molecule type" value="Genomic_DNA"/>
</dbReference>
<dbReference type="InterPro" id="IPR018253">
    <property type="entry name" value="DnaJ_domain_CS"/>
</dbReference>
<sequence length="316" mass="37298">MLSLLQKRIAVTINSNPAISKAHYATASQEPIDHHKRFQLHEWPKSAKPSAYEIFGLTSKDMGMSTLELNKVLKRKYLALVKIYHPDTSLSIQYKGGEMTAEMKRKRFDMIQEAYDILKNPRRRTAYNRYQTTSWDQQGHYSGNGGQWSKENFEAYRRAHAHRTRYNFENDEQFWSASTWQDYYQMKYNRPPPTKEELEKNKYKILFGVIAVGVLGFGLQIMNAIDKTNQYLLETHRLNMKSMKDLNESYDNYGEGYSDADKLRRFLINRRSTMKSKREEEGVEKEPEPSDHELLTKFARKRVDIWDREEGNNGKH</sequence>
<dbReference type="SMART" id="SM00271">
    <property type="entry name" value="DnaJ"/>
    <property type="match status" value="1"/>
</dbReference>
<dbReference type="CDD" id="cd06257">
    <property type="entry name" value="DnaJ"/>
    <property type="match status" value="1"/>
</dbReference>
<dbReference type="KEGG" id="cal:CAALFM_C111510CA"/>
<dbReference type="VEuPathDB" id="FungiDB:C1_11510C_A"/>
<dbReference type="InParanoid" id="A0A1D8PF96"/>
<keyword evidence="1" id="KW-0143">Chaperone</keyword>
<dbReference type="eggNOG" id="ENOG502RYTK">
    <property type="taxonomic scope" value="Eukaryota"/>
</dbReference>
<feature type="domain" description="J" evidence="3">
    <location>
        <begin position="50"/>
        <end position="131"/>
    </location>
</feature>
<name>A0A1D8PF96_CANAL</name>
<organism evidence="5 6">
    <name type="scientific">Candida albicans (strain SC5314 / ATCC MYA-2876)</name>
    <name type="common">Yeast</name>
    <dbReference type="NCBI Taxonomy" id="237561"/>
    <lineage>
        <taxon>Eukaryota</taxon>
        <taxon>Fungi</taxon>
        <taxon>Dikarya</taxon>
        <taxon>Ascomycota</taxon>
        <taxon>Saccharomycotina</taxon>
        <taxon>Pichiomycetes</taxon>
        <taxon>Debaryomycetaceae</taxon>
        <taxon>Candida/Lodderomyces clade</taxon>
        <taxon>Candida</taxon>
    </lineage>
</organism>
<dbReference type="Proteomes" id="UP000000559">
    <property type="component" value="Chromosome 1"/>
</dbReference>
<evidence type="ECO:0000313" key="4">
    <source>
        <dbReference type="CGD" id="CAL0000198782"/>
    </source>
</evidence>
<dbReference type="Pfam" id="PF00226">
    <property type="entry name" value="DnaJ"/>
    <property type="match status" value="1"/>
</dbReference>
<accession>A0A1D8PF96</accession>
<dbReference type="PROSITE" id="PS00636">
    <property type="entry name" value="DNAJ_1"/>
    <property type="match status" value="1"/>
</dbReference>
<dbReference type="FunCoup" id="A0A1D8PF96">
    <property type="interactions" value="23"/>
</dbReference>
<feature type="compositionally biased region" description="Basic and acidic residues" evidence="2">
    <location>
        <begin position="276"/>
        <end position="293"/>
    </location>
</feature>
<evidence type="ECO:0000256" key="2">
    <source>
        <dbReference type="SAM" id="MobiDB-lite"/>
    </source>
</evidence>
<reference evidence="5 6" key="1">
    <citation type="journal article" date="2004" name="Proc. Natl. Acad. Sci. U.S.A.">
        <title>The diploid genome sequence of Candida albicans.</title>
        <authorList>
            <person name="Jones T."/>
            <person name="Federspiel N.A."/>
            <person name="Chibana H."/>
            <person name="Dungan J."/>
            <person name="Kalman S."/>
            <person name="Magee B.B."/>
            <person name="Newport G."/>
            <person name="Thorstenson Y.R."/>
            <person name="Agabian N."/>
            <person name="Magee P.T."/>
            <person name="Davis R.W."/>
            <person name="Scherer S."/>
        </authorList>
    </citation>
    <scope>NUCLEOTIDE SEQUENCE [LARGE SCALE GENOMIC DNA]</scope>
    <source>
        <strain evidence="6">SC5314 / ATCC MYA-2876</strain>
    </source>
</reference>
<evidence type="ECO:0000313" key="6">
    <source>
        <dbReference type="Proteomes" id="UP000000559"/>
    </source>
</evidence>
<keyword evidence="6" id="KW-1185">Reference proteome</keyword>
<evidence type="ECO:0000259" key="3">
    <source>
        <dbReference type="PROSITE" id="PS50076"/>
    </source>
</evidence>
<dbReference type="AlphaFoldDB" id="A0A1D8PF96"/>
<evidence type="ECO:0000256" key="1">
    <source>
        <dbReference type="ARBA" id="ARBA00023186"/>
    </source>
</evidence>
<gene>
    <name evidence="5" type="ordered locus">CAALFM_C111510CA</name>
    <name evidence="4" type="ordered locus">orf19.8762</name>
</gene>
<proteinExistence type="predicted"/>
<protein>
    <recommendedName>
        <fullName evidence="3">J domain-containing protein</fullName>
    </recommendedName>
</protein>
<dbReference type="InterPro" id="IPR001623">
    <property type="entry name" value="DnaJ_domain"/>
</dbReference>
<dbReference type="InterPro" id="IPR051938">
    <property type="entry name" value="Apopto_cytoskel_mod"/>
</dbReference>
<dbReference type="GeneID" id="3645336"/>
<dbReference type="InterPro" id="IPR036869">
    <property type="entry name" value="J_dom_sf"/>
</dbReference>
<dbReference type="SMR" id="A0A1D8PF96"/>
<dbReference type="STRING" id="237561.A0A1D8PF96"/>
<dbReference type="PROSITE" id="PS50076">
    <property type="entry name" value="DNAJ_2"/>
    <property type="match status" value="1"/>
</dbReference>
<dbReference type="SUPFAM" id="SSF46565">
    <property type="entry name" value="Chaperone J-domain"/>
    <property type="match status" value="1"/>
</dbReference>
<dbReference type="OrthoDB" id="445556at2759"/>
<dbReference type="PANTHER" id="PTHR44145">
    <property type="entry name" value="DNAJ HOMOLOG SUBFAMILY A MEMBER 3, MITOCHONDRIAL"/>
    <property type="match status" value="1"/>
</dbReference>
<dbReference type="CGD" id="CAL0000198782">
    <property type="gene designation" value="orf19.8762"/>
</dbReference>
<feature type="region of interest" description="Disordered" evidence="2">
    <location>
        <begin position="274"/>
        <end position="293"/>
    </location>
</feature>